<proteinExistence type="predicted"/>
<name>A0A7S4QPB7_9STRA</name>
<sequence>METDTATYFRTPFRDIADNITPCSRVRGTKVTKDEAKTSSTRRKMPFSSMYEPIGNRISFQDQHFVDKNQTALDSFFLCVPRRHGRKLHWPPSTSDLSIPWIRPKICQNNHIMNQQLSTPSPNLRQDPNNKTYQSRKRVFLDEEDEIPDFLPCDEKYSIDNIYKDLILPQSVVGVDDDFILCHPRTLMDVSN</sequence>
<dbReference type="EMBL" id="HBNS01007126">
    <property type="protein sequence ID" value="CAE4589724.1"/>
    <property type="molecule type" value="Transcribed_RNA"/>
</dbReference>
<protein>
    <submittedName>
        <fullName evidence="1">Uncharacterized protein</fullName>
    </submittedName>
</protein>
<organism evidence="1">
    <name type="scientific">Ditylum brightwellii</name>
    <dbReference type="NCBI Taxonomy" id="49249"/>
    <lineage>
        <taxon>Eukaryota</taxon>
        <taxon>Sar</taxon>
        <taxon>Stramenopiles</taxon>
        <taxon>Ochrophyta</taxon>
        <taxon>Bacillariophyta</taxon>
        <taxon>Mediophyceae</taxon>
        <taxon>Lithodesmiophycidae</taxon>
        <taxon>Lithodesmiales</taxon>
        <taxon>Lithodesmiaceae</taxon>
        <taxon>Ditylum</taxon>
    </lineage>
</organism>
<reference evidence="1" key="1">
    <citation type="submission" date="2021-01" db="EMBL/GenBank/DDBJ databases">
        <authorList>
            <person name="Corre E."/>
            <person name="Pelletier E."/>
            <person name="Niang G."/>
            <person name="Scheremetjew M."/>
            <person name="Finn R."/>
            <person name="Kale V."/>
            <person name="Holt S."/>
            <person name="Cochrane G."/>
            <person name="Meng A."/>
            <person name="Brown T."/>
            <person name="Cohen L."/>
        </authorList>
    </citation>
    <scope>NUCLEOTIDE SEQUENCE</scope>
    <source>
        <strain evidence="1">GSO104</strain>
    </source>
</reference>
<accession>A0A7S4QPB7</accession>
<evidence type="ECO:0000313" key="1">
    <source>
        <dbReference type="EMBL" id="CAE4589724.1"/>
    </source>
</evidence>
<dbReference type="AlphaFoldDB" id="A0A7S4QPB7"/>
<gene>
    <name evidence="1" type="ORF">DBRI00130_LOCUS5778</name>
</gene>